<keyword evidence="4 5" id="KW-0808">Transferase</keyword>
<evidence type="ECO:0000256" key="2">
    <source>
        <dbReference type="ARBA" id="ARBA00022490"/>
    </source>
</evidence>
<comment type="subcellular location">
    <subcellularLocation>
        <location evidence="1 5">Cytoplasm</location>
    </subcellularLocation>
</comment>
<dbReference type="PANTHER" id="PTHR13200">
    <property type="entry name" value="EEF1A LYSINE METHYLTRANSFERASE 1"/>
    <property type="match status" value="1"/>
</dbReference>
<comment type="function">
    <text evidence="5">S-adenosyl-L-methionine-dependent protein-lysine N-methyltransferase that trimethylates elongation factor 1-alpha at 'Lys-79'.</text>
</comment>
<dbReference type="PANTHER" id="PTHR13200:SF0">
    <property type="entry name" value="EEF1A LYSINE METHYLTRANSFERASE 1"/>
    <property type="match status" value="1"/>
</dbReference>
<evidence type="ECO:0000256" key="5">
    <source>
        <dbReference type="HAMAP-Rule" id="MF_03187"/>
    </source>
</evidence>
<organism evidence="7 8">
    <name type="scientific">Candida boidinii</name>
    <name type="common">Yeast</name>
    <dbReference type="NCBI Taxonomy" id="5477"/>
    <lineage>
        <taxon>Eukaryota</taxon>
        <taxon>Fungi</taxon>
        <taxon>Dikarya</taxon>
        <taxon>Ascomycota</taxon>
        <taxon>Saccharomycotina</taxon>
        <taxon>Pichiomycetes</taxon>
        <taxon>Pichiales</taxon>
        <taxon>Pichiaceae</taxon>
        <taxon>Ogataea</taxon>
        <taxon>Ogataea/Candida clade</taxon>
    </lineage>
</organism>
<comment type="similarity">
    <text evidence="5">Belongs to the class I-like SAM-binding methyltransferase superfamily. EFM5 family.</text>
</comment>
<feature type="compositionally biased region" description="Basic and acidic residues" evidence="6">
    <location>
        <begin position="45"/>
        <end position="56"/>
    </location>
</feature>
<dbReference type="GO" id="GO:0005737">
    <property type="term" value="C:cytoplasm"/>
    <property type="evidence" value="ECO:0007669"/>
    <property type="project" value="UniProtKB-SubCell"/>
</dbReference>
<accession>A0A9W6T3W6</accession>
<evidence type="ECO:0000256" key="3">
    <source>
        <dbReference type="ARBA" id="ARBA00022603"/>
    </source>
</evidence>
<dbReference type="AlphaFoldDB" id="A0A9W6T3W6"/>
<evidence type="ECO:0000313" key="7">
    <source>
        <dbReference type="EMBL" id="GME73742.1"/>
    </source>
</evidence>
<evidence type="ECO:0000256" key="4">
    <source>
        <dbReference type="ARBA" id="ARBA00022679"/>
    </source>
</evidence>
<keyword evidence="8" id="KW-1185">Reference proteome</keyword>
<gene>
    <name evidence="5" type="primary">EFM5</name>
    <name evidence="7" type="ORF">Cboi02_000416300</name>
</gene>
<dbReference type="Pfam" id="PF10237">
    <property type="entry name" value="N6-adenineMlase"/>
    <property type="match status" value="1"/>
</dbReference>
<reference evidence="7" key="1">
    <citation type="submission" date="2023-04" db="EMBL/GenBank/DDBJ databases">
        <title>Candida boidinii NBRC 10035.</title>
        <authorList>
            <person name="Ichikawa N."/>
            <person name="Sato H."/>
            <person name="Tonouchi N."/>
        </authorList>
    </citation>
    <scope>NUCLEOTIDE SEQUENCE</scope>
    <source>
        <strain evidence="7">NBRC 10035</strain>
    </source>
</reference>
<evidence type="ECO:0000256" key="6">
    <source>
        <dbReference type="SAM" id="MobiDB-lite"/>
    </source>
</evidence>
<sequence length="280" mass="32416">MSDSDDEMPTLSLHALAALNEFKQEEKQRLEKFEKLYQSAEDDYDSRGINDGKTDENNNNNNNNNNGNSENGYELNYNENDEITIDDFKEDWQLSQFWYADKTANILADELLDGADEDTTICIVSAPSVFAAIRSRPLRSLPTKKIYLFEFDKRFSVLSGKNNFGFYDYNEPLEFRDDLKGKIDRLLIDPPFLEPECQTKSSISAKALLRESSENCKLKTKSGVLKHRLISCTGERMAELMLKTYPNFHITDFYPEHKNGLSNEFRCYADFEGKNWKYES</sequence>
<feature type="compositionally biased region" description="Low complexity" evidence="6">
    <location>
        <begin position="57"/>
        <end position="75"/>
    </location>
</feature>
<dbReference type="InterPro" id="IPR041370">
    <property type="entry name" value="Mlase_EEF1AKMT1/ZCCHC4"/>
</dbReference>
<dbReference type="EMBL" id="BSXN01001598">
    <property type="protein sequence ID" value="GME73742.1"/>
    <property type="molecule type" value="Genomic_DNA"/>
</dbReference>
<comment type="caution">
    <text evidence="7">The sequence shown here is derived from an EMBL/GenBank/DDBJ whole genome shotgun (WGS) entry which is preliminary data.</text>
</comment>
<protein>
    <recommendedName>
        <fullName evidence="5">Protein-lysine N-methyltransferase EFM5</fullName>
        <ecNumber evidence="5">2.1.1.-</ecNumber>
    </recommendedName>
    <alternativeName>
        <fullName evidence="5">Elongation factor methyltransferase 5</fullName>
    </alternativeName>
</protein>
<dbReference type="InterPro" id="IPR019369">
    <property type="entry name" value="Efm5/EEF1AKMT1"/>
</dbReference>
<evidence type="ECO:0000313" key="8">
    <source>
        <dbReference type="Proteomes" id="UP001165120"/>
    </source>
</evidence>
<dbReference type="GO" id="GO:0032259">
    <property type="term" value="P:methylation"/>
    <property type="evidence" value="ECO:0007669"/>
    <property type="project" value="UniProtKB-KW"/>
</dbReference>
<proteinExistence type="inferred from homology"/>
<name>A0A9W6T3W6_CANBO</name>
<dbReference type="Proteomes" id="UP001165120">
    <property type="component" value="Unassembled WGS sequence"/>
</dbReference>
<dbReference type="EC" id="2.1.1.-" evidence="5"/>
<dbReference type="HAMAP" id="MF_03187">
    <property type="entry name" value="Methyltr_EFM5"/>
    <property type="match status" value="1"/>
</dbReference>
<keyword evidence="3 5" id="KW-0489">Methyltransferase</keyword>
<evidence type="ECO:0000256" key="1">
    <source>
        <dbReference type="ARBA" id="ARBA00004496"/>
    </source>
</evidence>
<feature type="region of interest" description="Disordered" evidence="6">
    <location>
        <begin position="41"/>
        <end position="75"/>
    </location>
</feature>
<dbReference type="GO" id="GO:0016279">
    <property type="term" value="F:protein-lysine N-methyltransferase activity"/>
    <property type="evidence" value="ECO:0007669"/>
    <property type="project" value="UniProtKB-UniRule"/>
</dbReference>
<keyword evidence="2 5" id="KW-0963">Cytoplasm</keyword>